<dbReference type="PROSITE" id="PS00479">
    <property type="entry name" value="ZF_DAG_PE_1"/>
    <property type="match status" value="1"/>
</dbReference>
<dbReference type="Proteomes" id="UP000515162">
    <property type="component" value="Chromosome 2R"/>
</dbReference>
<evidence type="ECO:0000259" key="6">
    <source>
        <dbReference type="PROSITE" id="PS50081"/>
    </source>
</evidence>
<keyword evidence="1" id="KW-0479">Metal-binding</keyword>
<feature type="compositionally biased region" description="Basic residues" evidence="3">
    <location>
        <begin position="652"/>
        <end position="671"/>
    </location>
</feature>
<keyword evidence="2" id="KW-0862">Zinc</keyword>
<dbReference type="InterPro" id="IPR000008">
    <property type="entry name" value="C2_dom"/>
</dbReference>
<gene>
    <name evidence="8" type="primary">LOC117136162</name>
</gene>
<evidence type="ECO:0000313" key="8">
    <source>
        <dbReference type="RefSeq" id="XP_033152789.1"/>
    </source>
</evidence>
<dbReference type="CDD" id="cd20831">
    <property type="entry name" value="C1_dGM13116p-like"/>
    <property type="match status" value="1"/>
</dbReference>
<dbReference type="RefSeq" id="XP_033152789.1">
    <property type="nucleotide sequence ID" value="XM_033296898.1"/>
</dbReference>
<accession>A0A6P8JIM3</accession>
<dbReference type="Gene3D" id="3.30.60.20">
    <property type="match status" value="1"/>
</dbReference>
<organism evidence="7 8">
    <name type="scientific">Drosophila mauritiana</name>
    <name type="common">Fruit fly</name>
    <dbReference type="NCBI Taxonomy" id="7226"/>
    <lineage>
        <taxon>Eukaryota</taxon>
        <taxon>Metazoa</taxon>
        <taxon>Ecdysozoa</taxon>
        <taxon>Arthropoda</taxon>
        <taxon>Hexapoda</taxon>
        <taxon>Insecta</taxon>
        <taxon>Pterygota</taxon>
        <taxon>Neoptera</taxon>
        <taxon>Endopterygota</taxon>
        <taxon>Diptera</taxon>
        <taxon>Brachycera</taxon>
        <taxon>Muscomorpha</taxon>
        <taxon>Ephydroidea</taxon>
        <taxon>Drosophilidae</taxon>
        <taxon>Drosophila</taxon>
        <taxon>Sophophora</taxon>
    </lineage>
</organism>
<proteinExistence type="predicted"/>
<evidence type="ECO:0000256" key="1">
    <source>
        <dbReference type="ARBA" id="ARBA00022723"/>
    </source>
</evidence>
<dbReference type="InterPro" id="IPR046349">
    <property type="entry name" value="C1-like_sf"/>
</dbReference>
<name>A0A6P8JIM3_DROMA</name>
<dbReference type="PROSITE" id="PS50081">
    <property type="entry name" value="ZF_DAG_PE_2"/>
    <property type="match status" value="1"/>
</dbReference>
<dbReference type="InterPro" id="IPR002219">
    <property type="entry name" value="PKC_DAG/PE"/>
</dbReference>
<feature type="compositionally biased region" description="Low complexity" evidence="3">
    <location>
        <begin position="116"/>
        <end position="131"/>
    </location>
</feature>
<evidence type="ECO:0000313" key="7">
    <source>
        <dbReference type="Proteomes" id="UP000515162"/>
    </source>
</evidence>
<feature type="domain" description="Phorbol-ester/DAG-type" evidence="6">
    <location>
        <begin position="809"/>
        <end position="861"/>
    </location>
</feature>
<evidence type="ECO:0000256" key="3">
    <source>
        <dbReference type="SAM" id="MobiDB-lite"/>
    </source>
</evidence>
<dbReference type="SUPFAM" id="SSF49562">
    <property type="entry name" value="C2 domain (Calcium/lipid-binding domain, CaLB)"/>
    <property type="match status" value="1"/>
</dbReference>
<dbReference type="PANTHER" id="PTHR21119:SF5">
    <property type="entry name" value="C2 DOMAIN-CONTAINING PROTEIN"/>
    <property type="match status" value="1"/>
</dbReference>
<feature type="domain" description="C2" evidence="5">
    <location>
        <begin position="372"/>
        <end position="486"/>
    </location>
</feature>
<dbReference type="SUPFAM" id="SSF57889">
    <property type="entry name" value="Cysteine-rich domain"/>
    <property type="match status" value="1"/>
</dbReference>
<keyword evidence="4" id="KW-1133">Transmembrane helix</keyword>
<feature type="region of interest" description="Disordered" evidence="3">
    <location>
        <begin position="102"/>
        <end position="163"/>
    </location>
</feature>
<sequence length="886" mass="96405">MDLADQIDDYICSFEGLGDLTMDSLAIFIFLWAVLALFSVWLIKLLYHKYLNKDKSASAANSRQTSVAPTSGSPSSVAGKTEKRLSEPRDLLATKSKVEGLDLSKPLGGASGGRGRSSASPLNTAGAAAGGPRRRVVRQSSTGPENRKKRYVPPPSNVVGPETSSVTWTSQVFRWLYSDLVIVNELLMSWVIAINDTLRKSVEEHGVAVEVVRVLPDSPAPGLNNIFCNCDENNPADMLITFDCDAMPVLQVKTFRQKSGKVETSHYKVTVSRFRARMAIPMNYNSLKGEMRVEGYPDVRIAMNSVGAIKAMDQDEQQLQTVISDILTTALRDTIYPVDFSIYSTCPRAEVEPLDLPVIYPVHYDSLAHNMEHHMGGVGLRDSQHMVSGRRLLVKIVKGDGIRDAQNPYVVIEMDEPAQKNQTGTQRGSKPFWDEHFLFELSPQSAEILFEVYDHPVIASDPPKFLGLGLVGIDELAVGPASTQLLQLQPRPYETQPVSGAITVDFVFIEGAEIPAGARPQRLKEALRLSTPAINEHIRNGADLADAAVRALQDGALSSSGSGGQPSKSTLIIHSVQRNSSSPNAFKFGQPNAASSPNGSSYHNNYSLNGNGNSNGAGSGGYNSLPRNGGAQQLAQHSGLLEGHDVVDDRGRSKKRNFFGTLKKRLSRSKTRTLSADQPNNNSHKSLSATNSNTTTATGFPRTTTGTLNGDSSRSLSVDRATLSKSNSLGPRMGIGHSITDHSRRSSISESSAISGFSSASNKTYVHEASTLVLETIENGIKRHFIVPLAIAQRPRWRRKGTKLHIYNDHTFIAKHLSGSGLQCSICMKSIPRRPGKQGYECRDCQLICHKQCHIRAPQACPNPTVLSMELTKLNSAAADRSIRKL</sequence>
<feature type="compositionally biased region" description="Low complexity" evidence="3">
    <location>
        <begin position="598"/>
        <end position="612"/>
    </location>
</feature>
<dbReference type="Pfam" id="PF00168">
    <property type="entry name" value="C2"/>
    <property type="match status" value="1"/>
</dbReference>
<dbReference type="SMART" id="SM00239">
    <property type="entry name" value="C2"/>
    <property type="match status" value="1"/>
</dbReference>
<protein>
    <submittedName>
        <fullName evidence="8">Uncharacterized protein LOC117136162 isoform X13</fullName>
    </submittedName>
</protein>
<dbReference type="GeneID" id="117136162"/>
<feature type="compositionally biased region" description="Low complexity" evidence="3">
    <location>
        <begin position="688"/>
        <end position="707"/>
    </location>
</feature>
<evidence type="ECO:0000256" key="2">
    <source>
        <dbReference type="ARBA" id="ARBA00022833"/>
    </source>
</evidence>
<dbReference type="CDD" id="cd08678">
    <property type="entry name" value="C2_C21orf25-like"/>
    <property type="match status" value="1"/>
</dbReference>
<dbReference type="PROSITE" id="PS50004">
    <property type="entry name" value="C2"/>
    <property type="match status" value="1"/>
</dbReference>
<feature type="region of interest" description="Disordered" evidence="3">
    <location>
        <begin position="644"/>
        <end position="747"/>
    </location>
</feature>
<feature type="compositionally biased region" description="Polar residues" evidence="3">
    <location>
        <begin position="58"/>
        <end position="78"/>
    </location>
</feature>
<keyword evidence="4" id="KW-0812">Transmembrane</keyword>
<dbReference type="InterPro" id="IPR035892">
    <property type="entry name" value="C2_domain_sf"/>
</dbReference>
<feature type="compositionally biased region" description="Polar residues" evidence="3">
    <location>
        <begin position="672"/>
        <end position="687"/>
    </location>
</feature>
<dbReference type="InterPro" id="IPR039934">
    <property type="entry name" value="C2CD2/C2CD2L"/>
</dbReference>
<dbReference type="Pfam" id="PF00130">
    <property type="entry name" value="C1_1"/>
    <property type="match status" value="1"/>
</dbReference>
<dbReference type="AlphaFoldDB" id="A0A6P8JIM3"/>
<dbReference type="SMART" id="SM00109">
    <property type="entry name" value="C1"/>
    <property type="match status" value="1"/>
</dbReference>
<dbReference type="GO" id="GO:0046872">
    <property type="term" value="F:metal ion binding"/>
    <property type="evidence" value="ECO:0007669"/>
    <property type="project" value="UniProtKB-KW"/>
</dbReference>
<keyword evidence="7" id="KW-1185">Reference proteome</keyword>
<reference evidence="8" key="1">
    <citation type="submission" date="2025-08" db="UniProtKB">
        <authorList>
            <consortium name="RefSeq"/>
        </authorList>
    </citation>
    <scope>IDENTIFICATION</scope>
    <source>
        <strain evidence="8">Mau12</strain>
        <tissue evidence="8">Whole Body</tissue>
    </source>
</reference>
<evidence type="ECO:0000256" key="4">
    <source>
        <dbReference type="SAM" id="Phobius"/>
    </source>
</evidence>
<feature type="region of interest" description="Disordered" evidence="3">
    <location>
        <begin position="582"/>
        <end position="630"/>
    </location>
</feature>
<evidence type="ECO:0000259" key="5">
    <source>
        <dbReference type="PROSITE" id="PS50004"/>
    </source>
</evidence>
<keyword evidence="4" id="KW-0472">Membrane</keyword>
<dbReference type="PANTHER" id="PTHR21119">
    <property type="entry name" value="C2 DOMAIN-CONTAINING PROTEIN"/>
    <property type="match status" value="1"/>
</dbReference>
<feature type="region of interest" description="Disordered" evidence="3">
    <location>
        <begin position="58"/>
        <end position="89"/>
    </location>
</feature>
<feature type="transmembrane region" description="Helical" evidence="4">
    <location>
        <begin position="25"/>
        <end position="47"/>
    </location>
</feature>
<dbReference type="Gene3D" id="2.60.40.150">
    <property type="entry name" value="C2 domain"/>
    <property type="match status" value="1"/>
</dbReference>
<feature type="compositionally biased region" description="Basic and acidic residues" evidence="3">
    <location>
        <begin position="80"/>
        <end position="89"/>
    </location>
</feature>